<reference evidence="1 2" key="1">
    <citation type="submission" date="2017-10" db="EMBL/GenBank/DDBJ databases">
        <title>Extensive intraspecific genome diversity in a model arbuscular mycorrhizal fungus.</title>
        <authorList>
            <person name="Chen E.C.H."/>
            <person name="Morin E."/>
            <person name="Baudet D."/>
            <person name="Noel J."/>
            <person name="Ndikumana S."/>
            <person name="Charron P."/>
            <person name="St-Onge C."/>
            <person name="Giorgi J."/>
            <person name="Grigoriev I.V."/>
            <person name="Roux C."/>
            <person name="Martin F.M."/>
            <person name="Corradi N."/>
        </authorList>
    </citation>
    <scope>NUCLEOTIDE SEQUENCE [LARGE SCALE GENOMIC DNA]</scope>
    <source>
        <strain evidence="1 2">A1</strain>
    </source>
</reference>
<gene>
    <name evidence="1" type="ORF">RhiirA1_493337</name>
</gene>
<organism evidence="1 2">
    <name type="scientific">Rhizophagus irregularis</name>
    <dbReference type="NCBI Taxonomy" id="588596"/>
    <lineage>
        <taxon>Eukaryota</taxon>
        <taxon>Fungi</taxon>
        <taxon>Fungi incertae sedis</taxon>
        <taxon>Mucoromycota</taxon>
        <taxon>Glomeromycotina</taxon>
        <taxon>Glomeromycetes</taxon>
        <taxon>Glomerales</taxon>
        <taxon>Glomeraceae</taxon>
        <taxon>Rhizophagus</taxon>
    </lineage>
</organism>
<evidence type="ECO:0000313" key="1">
    <source>
        <dbReference type="EMBL" id="PKC59270.1"/>
    </source>
</evidence>
<evidence type="ECO:0000313" key="2">
    <source>
        <dbReference type="Proteomes" id="UP000232688"/>
    </source>
</evidence>
<dbReference type="VEuPathDB" id="FungiDB:RhiirA1_493337"/>
<dbReference type="EMBL" id="LLXH01001368">
    <property type="protein sequence ID" value="PKC59270.1"/>
    <property type="molecule type" value="Genomic_DNA"/>
</dbReference>
<dbReference type="AlphaFoldDB" id="A0A2N0R7K5"/>
<protein>
    <submittedName>
        <fullName evidence="1">Uncharacterized protein</fullName>
    </submittedName>
</protein>
<comment type="caution">
    <text evidence="1">The sequence shown here is derived from an EMBL/GenBank/DDBJ whole genome shotgun (WGS) entry which is preliminary data.</text>
</comment>
<reference evidence="1 2" key="2">
    <citation type="submission" date="2017-10" db="EMBL/GenBank/DDBJ databases">
        <title>Genome analyses suggest a sexual origin of heterokaryosis in a supposedly ancient asexual fungus.</title>
        <authorList>
            <person name="Corradi N."/>
            <person name="Sedzielewska K."/>
            <person name="Noel J."/>
            <person name="Charron P."/>
            <person name="Farinelli L."/>
            <person name="Marton T."/>
            <person name="Kruger M."/>
            <person name="Pelin A."/>
            <person name="Brachmann A."/>
            <person name="Corradi N."/>
        </authorList>
    </citation>
    <scope>NUCLEOTIDE SEQUENCE [LARGE SCALE GENOMIC DNA]</scope>
    <source>
        <strain evidence="1 2">A1</strain>
    </source>
</reference>
<dbReference type="Proteomes" id="UP000232688">
    <property type="component" value="Unassembled WGS sequence"/>
</dbReference>
<name>A0A2N0R7K5_9GLOM</name>
<sequence>MWVGVWEGVGGCGSAGWECGSVGVRVGSVEVGVWECESVGLCVGMWVGSVGGVGVRGCGLGVWVWECGWLKRAGNCIWRSNKLIIYRFHYIVSKFLVTPSVKSPSSSILNNINSKNSDHLPGKECAI</sequence>
<accession>A0A2N0R7K5</accession>
<proteinExistence type="predicted"/>